<dbReference type="AlphaFoldDB" id="A0A8J6HV25"/>
<protein>
    <submittedName>
        <fullName evidence="1">Uncharacterized protein</fullName>
    </submittedName>
</protein>
<reference evidence="1" key="1">
    <citation type="journal article" date="2020" name="J Insects Food Feed">
        <title>The yellow mealworm (Tenebrio molitor) genome: a resource for the emerging insects as food and feed industry.</title>
        <authorList>
            <person name="Eriksson T."/>
            <person name="Andere A."/>
            <person name="Kelstrup H."/>
            <person name="Emery V."/>
            <person name="Picard C."/>
        </authorList>
    </citation>
    <scope>NUCLEOTIDE SEQUENCE</scope>
    <source>
        <strain evidence="1">Stoneville</strain>
        <tissue evidence="1">Whole head</tissue>
    </source>
</reference>
<evidence type="ECO:0000313" key="1">
    <source>
        <dbReference type="EMBL" id="KAH0820098.1"/>
    </source>
</evidence>
<sequence length="147" mass="15981">MVGADTGGAVLCTRTQELSTDPVVATLALFRRTSFAAHLSHPAPSLAGQFPTFCNIHFPQIGLYSPTGKMLMHPLDLMTHYTQDPSNRSSATLRSLNCPVNAASRVYSDLDPGRSEGEPRSRNGLFQKCCRRDFNPLHDLHAVVGAT</sequence>
<evidence type="ECO:0000313" key="2">
    <source>
        <dbReference type="Proteomes" id="UP000719412"/>
    </source>
</evidence>
<dbReference type="Proteomes" id="UP000719412">
    <property type="component" value="Unassembled WGS sequence"/>
</dbReference>
<dbReference type="EMBL" id="JABDTM020012870">
    <property type="protein sequence ID" value="KAH0820098.1"/>
    <property type="molecule type" value="Genomic_DNA"/>
</dbReference>
<gene>
    <name evidence="1" type="ORF">GEV33_002692</name>
</gene>
<keyword evidence="2" id="KW-1185">Reference proteome</keyword>
<proteinExistence type="predicted"/>
<reference evidence="1" key="2">
    <citation type="submission" date="2021-08" db="EMBL/GenBank/DDBJ databases">
        <authorList>
            <person name="Eriksson T."/>
        </authorList>
    </citation>
    <scope>NUCLEOTIDE SEQUENCE</scope>
    <source>
        <strain evidence="1">Stoneville</strain>
        <tissue evidence="1">Whole head</tissue>
    </source>
</reference>
<name>A0A8J6HV25_TENMO</name>
<organism evidence="1 2">
    <name type="scientific">Tenebrio molitor</name>
    <name type="common">Yellow mealworm beetle</name>
    <dbReference type="NCBI Taxonomy" id="7067"/>
    <lineage>
        <taxon>Eukaryota</taxon>
        <taxon>Metazoa</taxon>
        <taxon>Ecdysozoa</taxon>
        <taxon>Arthropoda</taxon>
        <taxon>Hexapoda</taxon>
        <taxon>Insecta</taxon>
        <taxon>Pterygota</taxon>
        <taxon>Neoptera</taxon>
        <taxon>Endopterygota</taxon>
        <taxon>Coleoptera</taxon>
        <taxon>Polyphaga</taxon>
        <taxon>Cucujiformia</taxon>
        <taxon>Tenebrionidae</taxon>
        <taxon>Tenebrio</taxon>
    </lineage>
</organism>
<comment type="caution">
    <text evidence="1">The sequence shown here is derived from an EMBL/GenBank/DDBJ whole genome shotgun (WGS) entry which is preliminary data.</text>
</comment>
<accession>A0A8J6HV25</accession>